<name>A0A0B1PAP2_UNCNE</name>
<feature type="region of interest" description="Disordered" evidence="1">
    <location>
        <begin position="37"/>
        <end position="59"/>
    </location>
</feature>
<dbReference type="STRING" id="52586.A0A0B1PAP2"/>
<dbReference type="PANTHER" id="PTHR35140">
    <property type="entry name" value="MITOTIC CHECK POINT PROTEIN BFA1"/>
    <property type="match status" value="1"/>
</dbReference>
<dbReference type="GO" id="GO:0031578">
    <property type="term" value="P:mitotic spindle orientation checkpoint signaling"/>
    <property type="evidence" value="ECO:0007669"/>
    <property type="project" value="TreeGrafter"/>
</dbReference>
<accession>A0A0B1PAP2</accession>
<dbReference type="GO" id="GO:0044732">
    <property type="term" value="C:mitotic spindle pole body"/>
    <property type="evidence" value="ECO:0007669"/>
    <property type="project" value="TreeGrafter"/>
</dbReference>
<organism evidence="2 3">
    <name type="scientific">Uncinula necator</name>
    <name type="common">Grape powdery mildew</name>
    <dbReference type="NCBI Taxonomy" id="52586"/>
    <lineage>
        <taxon>Eukaryota</taxon>
        <taxon>Fungi</taxon>
        <taxon>Dikarya</taxon>
        <taxon>Ascomycota</taxon>
        <taxon>Pezizomycotina</taxon>
        <taxon>Leotiomycetes</taxon>
        <taxon>Erysiphales</taxon>
        <taxon>Erysiphaceae</taxon>
        <taxon>Erysiphe</taxon>
    </lineage>
</organism>
<dbReference type="GO" id="GO:1990334">
    <property type="term" value="C:Bfa1-Bub2 complex"/>
    <property type="evidence" value="ECO:0007669"/>
    <property type="project" value="InterPro"/>
</dbReference>
<evidence type="ECO:0000256" key="1">
    <source>
        <dbReference type="SAM" id="MobiDB-lite"/>
    </source>
</evidence>
<feature type="region of interest" description="Disordered" evidence="1">
    <location>
        <begin position="587"/>
        <end position="619"/>
    </location>
</feature>
<dbReference type="InterPro" id="IPR034586">
    <property type="entry name" value="Bfa1/Byr4"/>
</dbReference>
<evidence type="ECO:0000313" key="2">
    <source>
        <dbReference type="EMBL" id="KHJ33729.1"/>
    </source>
</evidence>
<feature type="compositionally biased region" description="Polar residues" evidence="1">
    <location>
        <begin position="587"/>
        <end position="616"/>
    </location>
</feature>
<feature type="compositionally biased region" description="Low complexity" evidence="1">
    <location>
        <begin position="289"/>
        <end position="305"/>
    </location>
</feature>
<dbReference type="EMBL" id="JNVN01001265">
    <property type="protein sequence ID" value="KHJ33729.1"/>
    <property type="molecule type" value="Genomic_DNA"/>
</dbReference>
<feature type="region of interest" description="Disordered" evidence="1">
    <location>
        <begin position="549"/>
        <end position="573"/>
    </location>
</feature>
<feature type="region of interest" description="Disordered" evidence="1">
    <location>
        <begin position="257"/>
        <end position="306"/>
    </location>
</feature>
<dbReference type="Proteomes" id="UP000030854">
    <property type="component" value="Unassembled WGS sequence"/>
</dbReference>
<protein>
    <submittedName>
        <fullName evidence="2">Putative cytokinesis regulator</fullName>
    </submittedName>
</protein>
<feature type="compositionally biased region" description="Polar residues" evidence="1">
    <location>
        <begin position="37"/>
        <end position="46"/>
    </location>
</feature>
<feature type="region of interest" description="Disordered" evidence="1">
    <location>
        <begin position="398"/>
        <end position="472"/>
    </location>
</feature>
<sequence length="990" mass="111295">MSQIENWDDDDLDFEGNDFAFRSASIATSMATALSNRRGSMSSHISARSDMESNNGDEERQVNVLGDDERSRNDAIAAANLAGIPIPHNVPNSALIGGTIKRLGGRKITKTIQDDWDDGDLEFSADSELKIKIHEDTSFPESLRQVSGPSSTQSSPSRQRMSALGSCYDPHLRLRSSQALNTLLNQYKDGEDKDYTRKNMIKISKNRKNPRLIPITTSPTLYRRQQAVEFEDFEQDFQLPQDDAPLRLSLKIDMPMTPNSIQDESDEWGEGGSLGTRHGGKRDRTSNRGSSVTAMSPSVSSSLTLESEDEGLDGLLIPNDPIQFREILKKKHGHTSFQNIKGNLPTSESKDDFFSGLDIGLGDIFDPTKLTMNRNVKVKTTRQASPARPKAAVSLTFTNRTNTSSNSRLPRPPGTYERIPSSLESVPESGGPILNRNHRFNSRPGGHSSNPSTSSITTPSTPSSSTIPPFTPRRRELVSKTSLNTLHQEPTTTSAQLLKVKRSMPIIRSYPSNVKSSTNQRYDKPPLYFDHYRPISFSRPKTPVEYKRGTETCHGSNKLHQTPFLPAGTSNTQSYNKLAKNSHNFKQQISEQPSNSSERQFSSRAVSRSTIRSSSPYRKGADALAREAITKRLLTKPVRGRDFGDGCELDAFDDLPTSRESEQNYIKEPVSRGPMRPNSCRKPIEQDMKVASINSSVPLTSKRSRDTLPRFARDTTASRLARENTLAQRVSLSKGAPLAKLTNQWKAKVNASTGLNSCKVRLNKPKKNQRLPQKPQLIKPLGNCNNPKSLKGMYYNPYTYRWEGNECDLSQFDLPSSPSTCSIPSSIAYKENRHNYREKETSTPRPALIQHVKSMHNVQVVGGMVFDPQRMCWLKISSQQRKDINSLDDIANSIDSFNDDEEDVFKDVPDLEESRACDPSTGGLKNDNYREDFLVGEEFDVGPEFIKRQREEEERWKRKLEKWIQAEFGIDRDNPDWRWVIRGMVLNHEL</sequence>
<evidence type="ECO:0000313" key="3">
    <source>
        <dbReference type="Proteomes" id="UP000030854"/>
    </source>
</evidence>
<feature type="region of interest" description="Disordered" evidence="1">
    <location>
        <begin position="140"/>
        <end position="163"/>
    </location>
</feature>
<dbReference type="PANTHER" id="PTHR35140:SF1">
    <property type="entry name" value="MITOTIC CHECK POINT PROTEIN BFA1"/>
    <property type="match status" value="1"/>
</dbReference>
<dbReference type="GO" id="GO:0005096">
    <property type="term" value="F:GTPase activator activity"/>
    <property type="evidence" value="ECO:0007669"/>
    <property type="project" value="InterPro"/>
</dbReference>
<feature type="compositionally biased region" description="Low complexity" evidence="1">
    <location>
        <begin position="398"/>
        <end position="408"/>
    </location>
</feature>
<gene>
    <name evidence="2" type="ORF">EV44_g4609</name>
</gene>
<reference evidence="2 3" key="1">
    <citation type="journal article" date="2014" name="BMC Genomics">
        <title>Adaptive genomic structural variation in the grape powdery mildew pathogen, Erysiphe necator.</title>
        <authorList>
            <person name="Jones L."/>
            <person name="Riaz S."/>
            <person name="Morales-Cruz A."/>
            <person name="Amrine K.C."/>
            <person name="McGuire B."/>
            <person name="Gubler W.D."/>
            <person name="Walker M.A."/>
            <person name="Cantu D."/>
        </authorList>
    </citation>
    <scope>NUCLEOTIDE SEQUENCE [LARGE SCALE GENOMIC DNA]</scope>
    <source>
        <strain evidence="3">c</strain>
    </source>
</reference>
<comment type="caution">
    <text evidence="2">The sequence shown here is derived from an EMBL/GenBank/DDBJ whole genome shotgun (WGS) entry which is preliminary data.</text>
</comment>
<dbReference type="AlphaFoldDB" id="A0A0B1PAP2"/>
<feature type="compositionally biased region" description="Low complexity" evidence="1">
    <location>
        <begin position="448"/>
        <end position="468"/>
    </location>
</feature>
<feature type="compositionally biased region" description="Low complexity" evidence="1">
    <location>
        <begin position="144"/>
        <end position="162"/>
    </location>
</feature>
<feature type="compositionally biased region" description="Basic and acidic residues" evidence="1">
    <location>
        <begin position="47"/>
        <end position="59"/>
    </location>
</feature>
<proteinExistence type="predicted"/>
<dbReference type="OMA" id="DWGEGSL"/>
<dbReference type="HOGENOM" id="CLU_008906_0_0_1"/>
<dbReference type="OrthoDB" id="19159at2759"/>
<keyword evidence="3" id="KW-1185">Reference proteome</keyword>